<dbReference type="Pfam" id="PF13367">
    <property type="entry name" value="PrsW-protease"/>
    <property type="match status" value="1"/>
</dbReference>
<feature type="transmembrane region" description="Helical" evidence="1">
    <location>
        <begin position="70"/>
        <end position="91"/>
    </location>
</feature>
<evidence type="ECO:0008006" key="4">
    <source>
        <dbReference type="Google" id="ProtNLM"/>
    </source>
</evidence>
<dbReference type="Proteomes" id="UP000229893">
    <property type="component" value="Unassembled WGS sequence"/>
</dbReference>
<accession>A0A2H0N7Y1</accession>
<keyword evidence="1" id="KW-0812">Transmembrane</keyword>
<feature type="transmembrane region" description="Helical" evidence="1">
    <location>
        <begin position="33"/>
        <end position="50"/>
    </location>
</feature>
<feature type="transmembrane region" description="Helical" evidence="1">
    <location>
        <begin position="144"/>
        <end position="163"/>
    </location>
</feature>
<dbReference type="EMBL" id="PCWO01000022">
    <property type="protein sequence ID" value="PIR04977.1"/>
    <property type="molecule type" value="Genomic_DNA"/>
</dbReference>
<dbReference type="PANTHER" id="PTHR36844:SF1">
    <property type="entry name" value="PROTEASE PRSW"/>
    <property type="match status" value="1"/>
</dbReference>
<gene>
    <name evidence="2" type="ORF">COV57_01555</name>
</gene>
<protein>
    <recommendedName>
        <fullName evidence="4">Protease PrsW</fullName>
    </recommendedName>
</protein>
<keyword evidence="1" id="KW-0472">Membrane</keyword>
<feature type="transmembrane region" description="Helical" evidence="1">
    <location>
        <begin position="199"/>
        <end position="217"/>
    </location>
</feature>
<organism evidence="2 3">
    <name type="scientific">Candidatus Liptonbacteria bacterium CG11_big_fil_rev_8_21_14_0_20_35_14</name>
    <dbReference type="NCBI Taxonomy" id="1974634"/>
    <lineage>
        <taxon>Bacteria</taxon>
        <taxon>Candidatus Liptoniibacteriota</taxon>
    </lineage>
</organism>
<proteinExistence type="predicted"/>
<feature type="transmembrane region" description="Helical" evidence="1">
    <location>
        <begin position="103"/>
        <end position="124"/>
    </location>
</feature>
<reference evidence="2 3" key="1">
    <citation type="submission" date="2017-09" db="EMBL/GenBank/DDBJ databases">
        <title>Depth-based differentiation of microbial function through sediment-hosted aquifers and enrichment of novel symbionts in the deep terrestrial subsurface.</title>
        <authorList>
            <person name="Probst A.J."/>
            <person name="Ladd B."/>
            <person name="Jarett J.K."/>
            <person name="Geller-Mcgrath D.E."/>
            <person name="Sieber C.M."/>
            <person name="Emerson J.B."/>
            <person name="Anantharaman K."/>
            <person name="Thomas B.C."/>
            <person name="Malmstrom R."/>
            <person name="Stieglmeier M."/>
            <person name="Klingl A."/>
            <person name="Woyke T."/>
            <person name="Ryan C.M."/>
            <person name="Banfield J.F."/>
        </authorList>
    </citation>
    <scope>NUCLEOTIDE SEQUENCE [LARGE SCALE GENOMIC DNA]</scope>
    <source>
        <strain evidence="2">CG11_big_fil_rev_8_21_14_0_20_35_14</strain>
    </source>
</reference>
<name>A0A2H0N7Y1_9BACT</name>
<feature type="transmembrane region" description="Helical" evidence="1">
    <location>
        <begin position="6"/>
        <end position="21"/>
    </location>
</feature>
<dbReference type="PANTHER" id="PTHR36844">
    <property type="entry name" value="PROTEASE PRSW"/>
    <property type="match status" value="1"/>
</dbReference>
<evidence type="ECO:0000313" key="3">
    <source>
        <dbReference type="Proteomes" id="UP000229893"/>
    </source>
</evidence>
<evidence type="ECO:0000313" key="2">
    <source>
        <dbReference type="EMBL" id="PIR04977.1"/>
    </source>
</evidence>
<dbReference type="GO" id="GO:0008233">
    <property type="term" value="F:peptidase activity"/>
    <property type="evidence" value="ECO:0007669"/>
    <property type="project" value="InterPro"/>
</dbReference>
<sequence length="226" mass="25964">MTILAIILGLIPSFAWLLFYLREDLKHPEPKRLIFFVFILGGIATFLAFYLELYASDILFNAGIKNYTPISLTVFSFIEESLKFLLVFIFISRSKYFNEPVDAMIYMVTVALGFAAVENIAITVNEWNDLQNISTVFETITLRFIGATLLHTLSSGVIGYYWAKGKQYHEKIFFIPIAIILGTFIHAIFNFLILNSLNIIIPTMFLGLVGLFVLHDFDNLKRYIRF</sequence>
<dbReference type="AlphaFoldDB" id="A0A2H0N7Y1"/>
<dbReference type="InterPro" id="IPR026898">
    <property type="entry name" value="PrsW"/>
</dbReference>
<evidence type="ECO:0000256" key="1">
    <source>
        <dbReference type="SAM" id="Phobius"/>
    </source>
</evidence>
<comment type="caution">
    <text evidence="2">The sequence shown here is derived from an EMBL/GenBank/DDBJ whole genome shotgun (WGS) entry which is preliminary data.</text>
</comment>
<feature type="transmembrane region" description="Helical" evidence="1">
    <location>
        <begin position="172"/>
        <end position="193"/>
    </location>
</feature>
<keyword evidence="1" id="KW-1133">Transmembrane helix</keyword>